<organism evidence="1 2">
    <name type="scientific">Perca fluviatilis</name>
    <name type="common">European perch</name>
    <dbReference type="NCBI Taxonomy" id="8168"/>
    <lineage>
        <taxon>Eukaryota</taxon>
        <taxon>Metazoa</taxon>
        <taxon>Chordata</taxon>
        <taxon>Craniata</taxon>
        <taxon>Vertebrata</taxon>
        <taxon>Euteleostomi</taxon>
        <taxon>Actinopterygii</taxon>
        <taxon>Neopterygii</taxon>
        <taxon>Teleostei</taxon>
        <taxon>Neoteleostei</taxon>
        <taxon>Acanthomorphata</taxon>
        <taxon>Eupercaria</taxon>
        <taxon>Perciformes</taxon>
        <taxon>Percoidei</taxon>
        <taxon>Percidae</taxon>
        <taxon>Percinae</taxon>
        <taxon>Perca</taxon>
    </lineage>
</organism>
<dbReference type="AlphaFoldDB" id="A0A6A5FRT8"/>
<dbReference type="Proteomes" id="UP000465112">
    <property type="component" value="Chromosome 1"/>
</dbReference>
<evidence type="ECO:0000313" key="1">
    <source>
        <dbReference type="EMBL" id="KAF1395372.1"/>
    </source>
</evidence>
<keyword evidence="2" id="KW-1185">Reference proteome</keyword>
<proteinExistence type="predicted"/>
<reference evidence="1 2" key="1">
    <citation type="submission" date="2019-06" db="EMBL/GenBank/DDBJ databases">
        <title>A chromosome-scale genome assembly of the European perch, Perca fluviatilis.</title>
        <authorList>
            <person name="Roques C."/>
            <person name="Zahm M."/>
            <person name="Cabau C."/>
            <person name="Klopp C."/>
            <person name="Bouchez O."/>
            <person name="Donnadieu C."/>
            <person name="Kuhl H."/>
            <person name="Gislard M."/>
            <person name="Guendouz S."/>
            <person name="Journot L."/>
            <person name="Haffray P."/>
            <person name="Bestin A."/>
            <person name="Morvezen R."/>
            <person name="Feron R."/>
            <person name="Wen M."/>
            <person name="Jouanno E."/>
            <person name="Herpin A."/>
            <person name="Schartl M."/>
            <person name="Postlethwait J."/>
            <person name="Schaerlinger B."/>
            <person name="Chardard D."/>
            <person name="Lecocq T."/>
            <person name="Poncet C."/>
            <person name="Jaffrelo L."/>
            <person name="Lampietro C."/>
            <person name="Guiguen Y."/>
        </authorList>
    </citation>
    <scope>NUCLEOTIDE SEQUENCE [LARGE SCALE GENOMIC DNA]</scope>
    <source>
        <tissue evidence="1">Blood</tissue>
    </source>
</reference>
<evidence type="ECO:0000313" key="2">
    <source>
        <dbReference type="Proteomes" id="UP000465112"/>
    </source>
</evidence>
<accession>A0A6A5FRT8</accession>
<comment type="caution">
    <text evidence="1">The sequence shown here is derived from an EMBL/GenBank/DDBJ whole genome shotgun (WGS) entry which is preliminary data.</text>
</comment>
<protein>
    <submittedName>
        <fullName evidence="1">Uncharacterized protein</fullName>
    </submittedName>
</protein>
<sequence>MEESGKVFKTATKNGGWTGMLTEGTKAPCEGFLLEQRNYIWTAHMWRLWVRTAATTGYISPPPSSS</sequence>
<name>A0A6A5FRT8_PERFL</name>
<dbReference type="EMBL" id="VHII01000001">
    <property type="protein sequence ID" value="KAF1395372.1"/>
    <property type="molecule type" value="Genomic_DNA"/>
</dbReference>
<gene>
    <name evidence="1" type="ORF">PFLUV_G00010830</name>
</gene>